<keyword evidence="4" id="KW-1185">Reference proteome</keyword>
<organism evidence="3 4">
    <name type="scientific">Talaromyces islandicus</name>
    <name type="common">Penicillium islandicum</name>
    <dbReference type="NCBI Taxonomy" id="28573"/>
    <lineage>
        <taxon>Eukaryota</taxon>
        <taxon>Fungi</taxon>
        <taxon>Dikarya</taxon>
        <taxon>Ascomycota</taxon>
        <taxon>Pezizomycotina</taxon>
        <taxon>Eurotiomycetes</taxon>
        <taxon>Eurotiomycetidae</taxon>
        <taxon>Eurotiales</taxon>
        <taxon>Trichocomaceae</taxon>
        <taxon>Talaromyces</taxon>
        <taxon>Talaromyces sect. Islandici</taxon>
    </lineage>
</organism>
<proteinExistence type="predicted"/>
<protein>
    <recommendedName>
        <fullName evidence="5">Secretory lipase-domain-containing protein</fullName>
    </recommendedName>
</protein>
<dbReference type="Proteomes" id="UP000054383">
    <property type="component" value="Unassembled WGS sequence"/>
</dbReference>
<dbReference type="Gene3D" id="1.10.260.130">
    <property type="match status" value="1"/>
</dbReference>
<evidence type="ECO:0000313" key="3">
    <source>
        <dbReference type="EMBL" id="CRG83030.1"/>
    </source>
</evidence>
<dbReference type="InterPro" id="IPR029058">
    <property type="entry name" value="AB_hydrolase_fold"/>
</dbReference>
<reference evidence="3 4" key="1">
    <citation type="submission" date="2015-04" db="EMBL/GenBank/DDBJ databases">
        <authorList>
            <person name="Syromyatnikov M.Y."/>
            <person name="Popov V.N."/>
        </authorList>
    </citation>
    <scope>NUCLEOTIDE SEQUENCE [LARGE SCALE GENOMIC DNA]</scope>
    <source>
        <strain evidence="3">WF-38-12</strain>
    </source>
</reference>
<feature type="chain" id="PRO_5006711060" description="Secretory lipase-domain-containing protein" evidence="2">
    <location>
        <begin position="21"/>
        <end position="452"/>
    </location>
</feature>
<keyword evidence="1" id="KW-0378">Hydrolase</keyword>
<dbReference type="PANTHER" id="PTHR34853:SF5">
    <property type="entry name" value="LIP-DOMAIN-CONTAINING PROTEIN-RELATED"/>
    <property type="match status" value="1"/>
</dbReference>
<sequence>MHSPLALLAGSSLFISQALSTSVDVLKSRASPLPPSQDPWYTAPEQGILFSSPPGSILRIRPDPFDLYAAVGKNISSASYNILYRTNDANEIPTFAVTTLFIPISSSSSEKVGHNLLSYQIPYNSPSVDASPSYTLATDLTAAFSDIAAALEQGWYVSVVDHEGPKASFAVGPVEGHAVLDAVRAVTQSSSSPAIKNSGADHKDRKWNIGLWGYSGGSIASEFAAELQATYAPDIEIAGVAIGGLPTLVGEVLKSVPKSPYAGLIPLSLWGYVNAFPPLENYLLSRLTPEAKKSGVFTKARNMTVQEGFAFYNNSDPFSYFSHGQDDILSSPLINSLLEREGTMGKHGFPTMPMFVYKAIDDKLAPIDGADALVKQYCDYNGVVDSAKGARILYERNTVGGHVSEEFNQDSAALAFLAKALNGELGGGWPHGNGTGCVVKTVTVGNDTTPDW</sequence>
<dbReference type="OMA" id="EGCTIQN"/>
<accession>A0A0U1LL31</accession>
<evidence type="ECO:0000256" key="2">
    <source>
        <dbReference type="SAM" id="SignalP"/>
    </source>
</evidence>
<keyword evidence="2" id="KW-0732">Signal</keyword>
<dbReference type="SUPFAM" id="SSF53474">
    <property type="entry name" value="alpha/beta-Hydrolases"/>
    <property type="match status" value="1"/>
</dbReference>
<dbReference type="OrthoDB" id="2373480at2759"/>
<dbReference type="GO" id="GO:0004806">
    <property type="term" value="F:triacylglycerol lipase activity"/>
    <property type="evidence" value="ECO:0007669"/>
    <property type="project" value="InterPro"/>
</dbReference>
<gene>
    <name evidence="3" type="ORF">PISL3812_00378</name>
</gene>
<dbReference type="GO" id="GO:0016042">
    <property type="term" value="P:lipid catabolic process"/>
    <property type="evidence" value="ECO:0007669"/>
    <property type="project" value="InterPro"/>
</dbReference>
<evidence type="ECO:0000313" key="4">
    <source>
        <dbReference type="Proteomes" id="UP000054383"/>
    </source>
</evidence>
<dbReference type="AlphaFoldDB" id="A0A0U1LL31"/>
<dbReference type="Pfam" id="PF03583">
    <property type="entry name" value="LIP"/>
    <property type="match status" value="1"/>
</dbReference>
<dbReference type="InterPro" id="IPR005152">
    <property type="entry name" value="Lipase_secreted"/>
</dbReference>
<evidence type="ECO:0008006" key="5">
    <source>
        <dbReference type="Google" id="ProtNLM"/>
    </source>
</evidence>
<name>A0A0U1LL31_TALIS</name>
<dbReference type="Gene3D" id="3.40.50.1820">
    <property type="entry name" value="alpha/beta hydrolase"/>
    <property type="match status" value="1"/>
</dbReference>
<dbReference type="PANTHER" id="PTHR34853">
    <property type="match status" value="1"/>
</dbReference>
<dbReference type="EMBL" id="CVMT01000001">
    <property type="protein sequence ID" value="CRG83030.1"/>
    <property type="molecule type" value="Genomic_DNA"/>
</dbReference>
<feature type="signal peptide" evidence="2">
    <location>
        <begin position="1"/>
        <end position="20"/>
    </location>
</feature>
<evidence type="ECO:0000256" key="1">
    <source>
        <dbReference type="ARBA" id="ARBA00022801"/>
    </source>
</evidence>